<accession>A0A8S3HQK1</accession>
<organism evidence="2 3">
    <name type="scientific">Rotaria magnacalcarata</name>
    <dbReference type="NCBI Taxonomy" id="392030"/>
    <lineage>
        <taxon>Eukaryota</taxon>
        <taxon>Metazoa</taxon>
        <taxon>Spiralia</taxon>
        <taxon>Gnathifera</taxon>
        <taxon>Rotifera</taxon>
        <taxon>Eurotatoria</taxon>
        <taxon>Bdelloidea</taxon>
        <taxon>Philodinida</taxon>
        <taxon>Philodinidae</taxon>
        <taxon>Rotaria</taxon>
    </lineage>
</organism>
<sequence>MSVREEARLSMAPPRNKIFCENETNFIFISLTNFQNNTYFIFQSNNSNFPNDSNFPNNSNFTNYSNFPNNSNFPNDSNFPNNSNSPNNTNFQNNSNFQSNANFFFRLINK</sequence>
<evidence type="ECO:0000256" key="1">
    <source>
        <dbReference type="SAM" id="MobiDB-lite"/>
    </source>
</evidence>
<feature type="region of interest" description="Disordered" evidence="1">
    <location>
        <begin position="60"/>
        <end position="96"/>
    </location>
</feature>
<dbReference type="Proteomes" id="UP000681720">
    <property type="component" value="Unassembled WGS sequence"/>
</dbReference>
<dbReference type="EMBL" id="CAJOBJ010333088">
    <property type="protein sequence ID" value="CAF5185476.1"/>
    <property type="molecule type" value="Genomic_DNA"/>
</dbReference>
<name>A0A8S3HQK1_9BILA</name>
<gene>
    <name evidence="2" type="ORF">GIL414_LOCUS70841</name>
</gene>
<reference evidence="2" key="1">
    <citation type="submission" date="2021-02" db="EMBL/GenBank/DDBJ databases">
        <authorList>
            <person name="Nowell W R."/>
        </authorList>
    </citation>
    <scope>NUCLEOTIDE SEQUENCE</scope>
</reference>
<evidence type="ECO:0000313" key="3">
    <source>
        <dbReference type="Proteomes" id="UP000681720"/>
    </source>
</evidence>
<protein>
    <submittedName>
        <fullName evidence="2">Uncharacterized protein</fullName>
    </submittedName>
</protein>
<proteinExistence type="predicted"/>
<dbReference type="AlphaFoldDB" id="A0A8S3HQK1"/>
<comment type="caution">
    <text evidence="2">The sequence shown here is derived from an EMBL/GenBank/DDBJ whole genome shotgun (WGS) entry which is preliminary data.</text>
</comment>
<evidence type="ECO:0000313" key="2">
    <source>
        <dbReference type="EMBL" id="CAF5185476.1"/>
    </source>
</evidence>